<reference evidence="3 4" key="1">
    <citation type="submission" date="2018-11" db="EMBL/GenBank/DDBJ databases">
        <title>Schleiferia aggregans sp. nov., a moderately thermophilic heterotrophic bacterium isolated from microbial mats at a terrestrial hot spring.</title>
        <authorList>
            <person name="Iino T."/>
            <person name="Ohkuma M."/>
            <person name="Haruta S."/>
        </authorList>
    </citation>
    <scope>NUCLEOTIDE SEQUENCE [LARGE SCALE GENOMIC DNA]</scope>
    <source>
        <strain evidence="3 4">LA</strain>
    </source>
</reference>
<dbReference type="AlphaFoldDB" id="A0A401XIU3"/>
<evidence type="ECO:0000313" key="3">
    <source>
        <dbReference type="EMBL" id="GCD76939.1"/>
    </source>
</evidence>
<dbReference type="InterPro" id="IPR013320">
    <property type="entry name" value="ConA-like_dom_sf"/>
</dbReference>
<dbReference type="Pfam" id="PF00722">
    <property type="entry name" value="Glyco_hydro_16"/>
    <property type="match status" value="1"/>
</dbReference>
<dbReference type="GO" id="GO:0004553">
    <property type="term" value="F:hydrolase activity, hydrolyzing O-glycosyl compounds"/>
    <property type="evidence" value="ECO:0007669"/>
    <property type="project" value="InterPro"/>
</dbReference>
<dbReference type="PANTHER" id="PTHR10963:SF55">
    <property type="entry name" value="GLYCOSIDE HYDROLASE FAMILY 16 PROTEIN"/>
    <property type="match status" value="1"/>
</dbReference>
<evidence type="ECO:0000256" key="1">
    <source>
        <dbReference type="ARBA" id="ARBA00006865"/>
    </source>
</evidence>
<accession>A0A401XIU3</accession>
<dbReference type="SUPFAM" id="SSF49899">
    <property type="entry name" value="Concanavalin A-like lectins/glucanases"/>
    <property type="match status" value="1"/>
</dbReference>
<comment type="caution">
    <text evidence="3">The sequence shown here is derived from an EMBL/GenBank/DDBJ whole genome shotgun (WGS) entry which is preliminary data.</text>
</comment>
<dbReference type="PANTHER" id="PTHR10963">
    <property type="entry name" value="GLYCOSYL HYDROLASE-RELATED"/>
    <property type="match status" value="1"/>
</dbReference>
<comment type="similarity">
    <text evidence="1">Belongs to the glycosyl hydrolase 16 family.</text>
</comment>
<dbReference type="CDD" id="cd08023">
    <property type="entry name" value="GH16_laminarinase_like"/>
    <property type="match status" value="1"/>
</dbReference>
<dbReference type="InterPro" id="IPR050546">
    <property type="entry name" value="Glycosyl_Hydrlase_16"/>
</dbReference>
<organism evidence="3 4">
    <name type="scientific">Thermaurantimonas aggregans</name>
    <dbReference type="NCBI Taxonomy" id="2173829"/>
    <lineage>
        <taxon>Bacteria</taxon>
        <taxon>Pseudomonadati</taxon>
        <taxon>Bacteroidota</taxon>
        <taxon>Flavobacteriia</taxon>
        <taxon>Flavobacteriales</taxon>
        <taxon>Schleiferiaceae</taxon>
        <taxon>Thermaurantimonas</taxon>
    </lineage>
</organism>
<gene>
    <name evidence="3" type="ORF">JCM31826_04210</name>
</gene>
<evidence type="ECO:0000313" key="4">
    <source>
        <dbReference type="Proteomes" id="UP000286715"/>
    </source>
</evidence>
<dbReference type="EMBL" id="BHZE01000003">
    <property type="protein sequence ID" value="GCD76939.1"/>
    <property type="molecule type" value="Genomic_DNA"/>
</dbReference>
<dbReference type="GO" id="GO:0005975">
    <property type="term" value="P:carbohydrate metabolic process"/>
    <property type="evidence" value="ECO:0007669"/>
    <property type="project" value="InterPro"/>
</dbReference>
<evidence type="ECO:0000259" key="2">
    <source>
        <dbReference type="PROSITE" id="PS51762"/>
    </source>
</evidence>
<name>A0A401XIU3_9FLAO</name>
<sequence>MRATISLCFLTFISLSGYTQNPGNDKSWILDNSVSDDFSGITIDQAKWDYHPPWSTCHGESCLTTDSSNRKVENGVLKLIVRKQTCTCIDWDGTTHNKNYTSGAIFSKSTFKYGYFEIRCRIPELKNSYFTGKGFGPNFWMWPSLDWKSTYPSVEWSEIDIYEFDAETNLHTCNVHYKDTSMLYKWELRSYPDPYDFTVDFSSYHTFGCEWTPSYINFYIDDKLIRSTNTPYAENLIPMNIWVDINVPATNFNKNFVPNSLFPYTYEIDYVRIYNLQMDCNTVVNQSNINFSTFNYALIMQLKSPLQLAIQRYLSIIKLH</sequence>
<dbReference type="Proteomes" id="UP000286715">
    <property type="component" value="Unassembled WGS sequence"/>
</dbReference>
<proteinExistence type="inferred from homology"/>
<keyword evidence="4" id="KW-1185">Reference proteome</keyword>
<dbReference type="Gene3D" id="2.60.120.200">
    <property type="match status" value="1"/>
</dbReference>
<dbReference type="InterPro" id="IPR000757">
    <property type="entry name" value="Beta-glucanase-like"/>
</dbReference>
<dbReference type="PROSITE" id="PS51762">
    <property type="entry name" value="GH16_2"/>
    <property type="match status" value="1"/>
</dbReference>
<protein>
    <recommendedName>
        <fullName evidence="2">GH16 domain-containing protein</fullName>
    </recommendedName>
</protein>
<feature type="domain" description="GH16" evidence="2">
    <location>
        <begin position="16"/>
        <end position="279"/>
    </location>
</feature>